<feature type="signal peptide" evidence="1">
    <location>
        <begin position="1"/>
        <end position="34"/>
    </location>
</feature>
<dbReference type="OrthoDB" id="4338062at2"/>
<keyword evidence="1" id="KW-0732">Signal</keyword>
<gene>
    <name evidence="2" type="ORF">SAMN05421869_12528</name>
</gene>
<protein>
    <submittedName>
        <fullName evidence="2">Uncharacterized protein</fullName>
    </submittedName>
</protein>
<dbReference type="InterPro" id="IPR006311">
    <property type="entry name" value="TAT_signal"/>
</dbReference>
<organism evidence="2 3">
    <name type="scientific">Nonomuraea jiangxiensis</name>
    <dbReference type="NCBI Taxonomy" id="633440"/>
    <lineage>
        <taxon>Bacteria</taxon>
        <taxon>Bacillati</taxon>
        <taxon>Actinomycetota</taxon>
        <taxon>Actinomycetes</taxon>
        <taxon>Streptosporangiales</taxon>
        <taxon>Streptosporangiaceae</taxon>
        <taxon>Nonomuraea</taxon>
    </lineage>
</organism>
<reference evidence="2 3" key="1">
    <citation type="submission" date="2016-10" db="EMBL/GenBank/DDBJ databases">
        <authorList>
            <person name="de Groot N.N."/>
        </authorList>
    </citation>
    <scope>NUCLEOTIDE SEQUENCE [LARGE SCALE GENOMIC DNA]</scope>
    <source>
        <strain evidence="2 3">CGMCC 4.6533</strain>
    </source>
</reference>
<sequence>MARTSSRRSRRAALAGALLTSVLLTMSTATPANAVTVPVQVHYIDQDGWGTTKYDVRFNGTVSSYGPHGYVIQGELDAYCHHGAMTRQSVRLDYGATHRGWQDVRFWCDETPVPIYLHGQRDYGDSVDLKVGATSGVFNTYNFGSTYRISIGTD</sequence>
<dbReference type="EMBL" id="FNDJ01000025">
    <property type="protein sequence ID" value="SDL36410.1"/>
    <property type="molecule type" value="Genomic_DNA"/>
</dbReference>
<accession>A0A1G9JFR5</accession>
<name>A0A1G9JFR5_9ACTN</name>
<dbReference type="PROSITE" id="PS51318">
    <property type="entry name" value="TAT"/>
    <property type="match status" value="1"/>
</dbReference>
<dbReference type="Proteomes" id="UP000199202">
    <property type="component" value="Unassembled WGS sequence"/>
</dbReference>
<keyword evidence="3" id="KW-1185">Reference proteome</keyword>
<dbReference type="AlphaFoldDB" id="A0A1G9JFR5"/>
<dbReference type="RefSeq" id="WP_090944438.1">
    <property type="nucleotide sequence ID" value="NZ_FNDJ01000025.1"/>
</dbReference>
<feature type="chain" id="PRO_5011489883" evidence="1">
    <location>
        <begin position="35"/>
        <end position="154"/>
    </location>
</feature>
<evidence type="ECO:0000256" key="1">
    <source>
        <dbReference type="SAM" id="SignalP"/>
    </source>
</evidence>
<evidence type="ECO:0000313" key="3">
    <source>
        <dbReference type="Proteomes" id="UP000199202"/>
    </source>
</evidence>
<evidence type="ECO:0000313" key="2">
    <source>
        <dbReference type="EMBL" id="SDL36410.1"/>
    </source>
</evidence>
<proteinExistence type="predicted"/>